<keyword evidence="2" id="KW-1185">Reference proteome</keyword>
<sequence length="439" mass="51660">MTQDNLHLAQERQKKDITFELGDKVLLFARNIIISPTAYKLKLPYNLKIHSVFHMLLLKLYNENPDDFDKPKPPPPEIIKENEELEYEVRYPLYNATWEPVKNLINVKERIAEFEKVINEDVNFLRRGECNNSTYIPYGPPRRMNNLPDTYTKQSYGRYTTMPIKSMERLKISMKFINVLEDIMKQRTAWGITKYGDTDSYKTMGHLQSHISSLAYMDDTVWIANSKEQMQKLIKVAKSFFDLILIILSQGQISFDDMYIVNAAKLDLLILNSKNTRKENAIDFVNSKLMSHKARSSVRYLGVWISTDGRKEEQKKILIEKVIKSTNILRCKQLTDKQLRYIINHVIFSQIEYLLMNIILNESVINKINVNIKGCFKNTVRFVLSLPNSILYLHWGYRLFNIENRQLQLHGIEFMNRLNMNNRCGITTKIRLQDLQNKM</sequence>
<name>A0A397IFX9_9GLOM</name>
<protein>
    <recommendedName>
        <fullName evidence="3">Reverse transcriptase domain-containing protein</fullName>
    </recommendedName>
</protein>
<evidence type="ECO:0000313" key="1">
    <source>
        <dbReference type="EMBL" id="RHZ74829.1"/>
    </source>
</evidence>
<organism evidence="1 2">
    <name type="scientific">Diversispora epigaea</name>
    <dbReference type="NCBI Taxonomy" id="1348612"/>
    <lineage>
        <taxon>Eukaryota</taxon>
        <taxon>Fungi</taxon>
        <taxon>Fungi incertae sedis</taxon>
        <taxon>Mucoromycota</taxon>
        <taxon>Glomeromycotina</taxon>
        <taxon>Glomeromycetes</taxon>
        <taxon>Diversisporales</taxon>
        <taxon>Diversisporaceae</taxon>
        <taxon>Diversispora</taxon>
    </lineage>
</organism>
<dbReference type="EMBL" id="PQFF01000204">
    <property type="protein sequence ID" value="RHZ74829.1"/>
    <property type="molecule type" value="Genomic_DNA"/>
</dbReference>
<evidence type="ECO:0008006" key="3">
    <source>
        <dbReference type="Google" id="ProtNLM"/>
    </source>
</evidence>
<reference evidence="1 2" key="1">
    <citation type="submission" date="2018-08" db="EMBL/GenBank/DDBJ databases">
        <title>Genome and evolution of the arbuscular mycorrhizal fungus Diversispora epigaea (formerly Glomus versiforme) and its bacterial endosymbionts.</title>
        <authorList>
            <person name="Sun X."/>
            <person name="Fei Z."/>
            <person name="Harrison M."/>
        </authorList>
    </citation>
    <scope>NUCLEOTIDE SEQUENCE [LARGE SCALE GENOMIC DNA]</scope>
    <source>
        <strain evidence="1 2">IT104</strain>
    </source>
</reference>
<proteinExistence type="predicted"/>
<accession>A0A397IFX9</accession>
<dbReference type="AlphaFoldDB" id="A0A397IFX9"/>
<gene>
    <name evidence="1" type="ORF">Glove_219g90</name>
</gene>
<dbReference type="CDD" id="cd00024">
    <property type="entry name" value="CD_CSD"/>
    <property type="match status" value="1"/>
</dbReference>
<dbReference type="OrthoDB" id="2435398at2759"/>
<dbReference type="InterPro" id="IPR016197">
    <property type="entry name" value="Chromo-like_dom_sf"/>
</dbReference>
<evidence type="ECO:0000313" key="2">
    <source>
        <dbReference type="Proteomes" id="UP000266861"/>
    </source>
</evidence>
<dbReference type="SUPFAM" id="SSF54160">
    <property type="entry name" value="Chromo domain-like"/>
    <property type="match status" value="1"/>
</dbReference>
<dbReference type="STRING" id="1348612.A0A397IFX9"/>
<dbReference type="Proteomes" id="UP000266861">
    <property type="component" value="Unassembled WGS sequence"/>
</dbReference>
<comment type="caution">
    <text evidence="1">The sequence shown here is derived from an EMBL/GenBank/DDBJ whole genome shotgun (WGS) entry which is preliminary data.</text>
</comment>